<evidence type="ECO:0000313" key="3">
    <source>
        <dbReference type="EnsemblMetazoa" id="NP_001233066.1"/>
    </source>
</evidence>
<dbReference type="CTD" id="100575423"/>
<dbReference type="AlphaFoldDB" id="C4WUT4"/>
<feature type="region of interest" description="Disordered" evidence="1">
    <location>
        <begin position="142"/>
        <end position="161"/>
    </location>
</feature>
<accession>C4WUT4</accession>
<name>C4WUT4_ACYPI</name>
<keyword evidence="4" id="KW-1185">Reference proteome</keyword>
<sequence length="189" mass="21012">MVDERHNVIKFWTIVPMKRSAVHRYDLSRTAERAHWSALDALDLAVSSGTVVGTFAEANVFFTWTPRPTDGGESLLPVRTRSDDNERGTVRQLHEDINLQACITAGRYDFQRLSAPRCHCDYPQPPDADLITVDIDHAGADGVKRNTTKDGSSQPHSKISASSSSCWRRSKKFVTDLVVYVACAVCLCC</sequence>
<proteinExistence type="evidence at transcript level"/>
<organism evidence="2">
    <name type="scientific">Acyrthosiphon pisum</name>
    <name type="common">Pea aphid</name>
    <dbReference type="NCBI Taxonomy" id="7029"/>
    <lineage>
        <taxon>Eukaryota</taxon>
        <taxon>Metazoa</taxon>
        <taxon>Ecdysozoa</taxon>
        <taxon>Arthropoda</taxon>
        <taxon>Hexapoda</taxon>
        <taxon>Insecta</taxon>
        <taxon>Pterygota</taxon>
        <taxon>Neoptera</taxon>
        <taxon>Paraneoptera</taxon>
        <taxon>Hemiptera</taxon>
        <taxon>Sternorrhyncha</taxon>
        <taxon>Aphidomorpha</taxon>
        <taxon>Aphidoidea</taxon>
        <taxon>Aphididae</taxon>
        <taxon>Macrosiphini</taxon>
        <taxon>Acyrthosiphon</taxon>
    </lineage>
</organism>
<dbReference type="EnsemblMetazoa" id="NM_001246137.2">
    <property type="protein sequence ID" value="NP_001233066.1"/>
    <property type="gene ID" value="ACYPI001297"/>
</dbReference>
<dbReference type="Proteomes" id="UP000007819">
    <property type="component" value="Chromosome A2"/>
</dbReference>
<reference evidence="2" key="1">
    <citation type="submission" date="2009-06" db="EMBL/GenBank/DDBJ databases">
        <title>A full-length cDNA resource of the pea aphid, Acyrthosiphon pisum.</title>
        <authorList>
            <person name="Shigenobu S."/>
            <person name="Nakabachi A."/>
            <person name="Richards S."/>
        </authorList>
    </citation>
    <scope>NUCLEOTIDE SEQUENCE</scope>
    <source>
        <strain evidence="2">LSR1</strain>
        <tissue evidence="2">Whole body</tissue>
    </source>
</reference>
<reference evidence="4" key="2">
    <citation type="submission" date="2010-06" db="EMBL/GenBank/DDBJ databases">
        <authorList>
            <person name="Jiang H."/>
            <person name="Abraham K."/>
            <person name="Ali S."/>
            <person name="Alsbrooks S.L."/>
            <person name="Anim B.N."/>
            <person name="Anosike U.S."/>
            <person name="Attaway T."/>
            <person name="Bandaranaike D.P."/>
            <person name="Battles P.K."/>
            <person name="Bell S.N."/>
            <person name="Bell A.V."/>
            <person name="Beltran B."/>
            <person name="Bickham C."/>
            <person name="Bustamante Y."/>
            <person name="Caleb T."/>
            <person name="Canada A."/>
            <person name="Cardenas V."/>
            <person name="Carter K."/>
            <person name="Chacko J."/>
            <person name="Chandrabose M.N."/>
            <person name="Chavez D."/>
            <person name="Chavez A."/>
            <person name="Chen L."/>
            <person name="Chu H.-S."/>
            <person name="Claassen K.J."/>
            <person name="Cockrell R."/>
            <person name="Collins M."/>
            <person name="Cooper J.A."/>
            <person name="Cree A."/>
            <person name="Curry S.M."/>
            <person name="Da Y."/>
            <person name="Dao M.D."/>
            <person name="Das B."/>
            <person name="Davila M.-L."/>
            <person name="Davy-Carroll L."/>
            <person name="Denson S."/>
            <person name="Dinh H."/>
            <person name="Ebong V.E."/>
            <person name="Edwards J.R."/>
            <person name="Egan A."/>
            <person name="El-Daye J."/>
            <person name="Escobedo L."/>
            <person name="Fernandez S."/>
            <person name="Fernando P.R."/>
            <person name="Flagg N."/>
            <person name="Forbes L.D."/>
            <person name="Fowler R.G."/>
            <person name="Fu Q."/>
            <person name="Gabisi R.A."/>
            <person name="Ganer J."/>
            <person name="Garbino Pronczuk A."/>
            <person name="Garcia R.M."/>
            <person name="Garner T."/>
            <person name="Garrett T.E."/>
            <person name="Gonzalez D.A."/>
            <person name="Hamid H."/>
            <person name="Hawkins E.S."/>
            <person name="Hirani K."/>
            <person name="Hogues M.E."/>
            <person name="Hollins B."/>
            <person name="Hsiao C.-H."/>
            <person name="Jabil R."/>
            <person name="James M.L."/>
            <person name="Jhangiani S.N."/>
            <person name="Johnson B."/>
            <person name="Johnson Q."/>
            <person name="Joshi V."/>
            <person name="Kalu J.B."/>
            <person name="Kam C."/>
            <person name="Kashfia A."/>
            <person name="Keebler J."/>
            <person name="Kisamo H."/>
            <person name="Kovar C.L."/>
            <person name="Lago L.A."/>
            <person name="Lai C.-Y."/>
            <person name="Laidlaw J."/>
            <person name="Lara F."/>
            <person name="Le T.-K."/>
            <person name="Lee S.L."/>
            <person name="Legall F.H."/>
            <person name="Lemon S.J."/>
            <person name="Lewis L.R."/>
            <person name="Li B."/>
            <person name="Liu Y."/>
            <person name="Liu Y.-S."/>
            <person name="Lopez J."/>
            <person name="Lozado R.J."/>
            <person name="Lu J."/>
            <person name="Madu R.C."/>
            <person name="Maheshwari M."/>
            <person name="Maheshwari R."/>
            <person name="Malloy K."/>
            <person name="Martinez E."/>
            <person name="Mathew T."/>
            <person name="Mercado I.C."/>
            <person name="Mercado C."/>
            <person name="Meyer B."/>
            <person name="Montgomery K."/>
            <person name="Morgan M.B."/>
            <person name="Munidasa M."/>
            <person name="Nazareth L.V."/>
            <person name="Nelson J."/>
            <person name="Ng B.M."/>
            <person name="Nguyen N.B."/>
            <person name="Nguyen P.Q."/>
            <person name="Nguyen T."/>
            <person name="Obregon M."/>
            <person name="Okwuonu G.O."/>
            <person name="Onwere C.G."/>
            <person name="Orozco G."/>
            <person name="Parra A."/>
            <person name="Patel S."/>
            <person name="Patil S."/>
            <person name="Perez A."/>
            <person name="Perez Y."/>
            <person name="Pham C."/>
            <person name="Primus E.L."/>
            <person name="Pu L.-L."/>
            <person name="Puazo M."/>
            <person name="Qin X."/>
            <person name="Quiroz J.B."/>
            <person name="Reese J."/>
            <person name="Richards S."/>
            <person name="Rives C.M."/>
            <person name="Robberts R."/>
            <person name="Ruiz S.J."/>
            <person name="Ruiz M.J."/>
            <person name="Santibanez J."/>
            <person name="Schneider B.W."/>
            <person name="Sisson I."/>
            <person name="Smith M."/>
            <person name="Sodergren E."/>
            <person name="Song X.-Z."/>
            <person name="Song B.B."/>
            <person name="Summersgill H."/>
            <person name="Thelus R."/>
            <person name="Thornton R.D."/>
            <person name="Trejos Z.Y."/>
            <person name="Usmani K."/>
            <person name="Vattathil S."/>
            <person name="Villasana D."/>
            <person name="Walker D.L."/>
            <person name="Wang S."/>
            <person name="Wang K."/>
            <person name="White C.S."/>
            <person name="Williams A.C."/>
            <person name="Williamson J."/>
            <person name="Wilson K."/>
            <person name="Woghiren I.O."/>
            <person name="Woodworth J.R."/>
            <person name="Worley K.C."/>
            <person name="Wright R.A."/>
            <person name="Wu W."/>
            <person name="Young L."/>
            <person name="Zhang L."/>
            <person name="Zhang J."/>
            <person name="Zhu Y."/>
            <person name="Muzny D.M."/>
            <person name="Weinstock G."/>
            <person name="Gibbs R.A."/>
        </authorList>
    </citation>
    <scope>NUCLEOTIDE SEQUENCE [LARGE SCALE GENOMIC DNA]</scope>
    <source>
        <strain evidence="4">LSR1</strain>
    </source>
</reference>
<gene>
    <name evidence="2" type="primary">ACYPI001297</name>
    <name evidence="3" type="synonym">100575423</name>
</gene>
<protein>
    <submittedName>
        <fullName evidence="2">ACYPI001297 protein</fullName>
    </submittedName>
</protein>
<evidence type="ECO:0000256" key="1">
    <source>
        <dbReference type="SAM" id="MobiDB-lite"/>
    </source>
</evidence>
<evidence type="ECO:0000313" key="2">
    <source>
        <dbReference type="EMBL" id="BAH71654.1"/>
    </source>
</evidence>
<dbReference type="HOGENOM" id="CLU_1435512_0_0_1"/>
<dbReference type="RefSeq" id="NP_001233066.1">
    <property type="nucleotide sequence ID" value="NM_001246137.2"/>
</dbReference>
<dbReference type="GeneID" id="100575423"/>
<dbReference type="EMBL" id="AK341214">
    <property type="protein sequence ID" value="BAH71654.1"/>
    <property type="molecule type" value="mRNA"/>
</dbReference>
<dbReference type="KEGG" id="api:100575423"/>
<reference evidence="3" key="3">
    <citation type="submission" date="2022-06" db="UniProtKB">
        <authorList>
            <consortium name="EnsemblMetazoa"/>
        </authorList>
    </citation>
    <scope>IDENTIFICATION</scope>
</reference>
<evidence type="ECO:0000313" key="4">
    <source>
        <dbReference type="Proteomes" id="UP000007819"/>
    </source>
</evidence>
<feature type="compositionally biased region" description="Low complexity" evidence="1">
    <location>
        <begin position="152"/>
        <end position="161"/>
    </location>
</feature>